<keyword evidence="5" id="KW-1185">Reference proteome</keyword>
<name>A0ABV4BBL9_9GAMM</name>
<feature type="domain" description="Helicase C-terminal" evidence="3">
    <location>
        <begin position="1"/>
        <end position="124"/>
    </location>
</feature>
<evidence type="ECO:0000256" key="1">
    <source>
        <dbReference type="ARBA" id="ARBA00022801"/>
    </source>
</evidence>
<feature type="region of interest" description="Disordered" evidence="2">
    <location>
        <begin position="94"/>
        <end position="124"/>
    </location>
</feature>
<keyword evidence="1" id="KW-0378">Hydrolase</keyword>
<keyword evidence="4" id="KW-0347">Helicase</keyword>
<gene>
    <name evidence="4" type="ORF">ABC977_05600</name>
</gene>
<dbReference type="Pfam" id="PF00271">
    <property type="entry name" value="Helicase_C"/>
    <property type="match status" value="1"/>
</dbReference>
<evidence type="ECO:0000313" key="4">
    <source>
        <dbReference type="EMBL" id="MEY6431882.1"/>
    </source>
</evidence>
<keyword evidence="4" id="KW-0067">ATP-binding</keyword>
<dbReference type="CDD" id="cd18793">
    <property type="entry name" value="SF2_C_SNF"/>
    <property type="match status" value="1"/>
</dbReference>
<feature type="region of interest" description="Disordered" evidence="2">
    <location>
        <begin position="1"/>
        <end position="23"/>
    </location>
</feature>
<proteinExistence type="predicted"/>
<comment type="caution">
    <text evidence="4">The sequence shown here is derived from an EMBL/GenBank/DDBJ whole genome shotgun (WGS) entry which is preliminary data.</text>
</comment>
<dbReference type="SUPFAM" id="SSF52540">
    <property type="entry name" value="P-loop containing nucleoside triphosphate hydrolases"/>
    <property type="match status" value="1"/>
</dbReference>
<evidence type="ECO:0000313" key="5">
    <source>
        <dbReference type="Proteomes" id="UP001564408"/>
    </source>
</evidence>
<dbReference type="Proteomes" id="UP001564408">
    <property type="component" value="Unassembled WGS sequence"/>
</dbReference>
<dbReference type="GO" id="GO:0004386">
    <property type="term" value="F:helicase activity"/>
    <property type="evidence" value="ECO:0007669"/>
    <property type="project" value="UniProtKB-KW"/>
</dbReference>
<dbReference type="InterPro" id="IPR001650">
    <property type="entry name" value="Helicase_C-like"/>
</dbReference>
<reference evidence="4 5" key="1">
    <citation type="submission" date="2024-05" db="EMBL/GenBank/DDBJ databases">
        <title>Genome Sequence and Characterization of the New Strain Purple Sulfur Bacterium of Genus Thioalkalicoccus.</title>
        <authorList>
            <person name="Bryantseva I.A."/>
            <person name="Kyndt J.A."/>
            <person name="Imhoff J.F."/>
        </authorList>
    </citation>
    <scope>NUCLEOTIDE SEQUENCE [LARGE SCALE GENOMIC DNA]</scope>
    <source>
        <strain evidence="4 5">Um2</strain>
    </source>
</reference>
<sequence>MADRAEEPKVPCGAGPIPLPTPSPHKKLVIFSEHRDTLNYLEGSITSLLGRKDAVVIIHGGIGREERLEVQESFKHDPQVQVLLATDAAGEGINLQRSRAASPEPASCASSRSRAGSPAPRPSP</sequence>
<feature type="compositionally biased region" description="Low complexity" evidence="2">
    <location>
        <begin position="97"/>
        <end position="118"/>
    </location>
</feature>
<protein>
    <submittedName>
        <fullName evidence="4">C-terminal helicase domain-containing protein</fullName>
    </submittedName>
</protein>
<evidence type="ECO:0000259" key="3">
    <source>
        <dbReference type="PROSITE" id="PS51194"/>
    </source>
</evidence>
<keyword evidence="4" id="KW-0547">Nucleotide-binding</keyword>
<dbReference type="InterPro" id="IPR027417">
    <property type="entry name" value="P-loop_NTPase"/>
</dbReference>
<dbReference type="PROSITE" id="PS51194">
    <property type="entry name" value="HELICASE_CTER"/>
    <property type="match status" value="1"/>
</dbReference>
<dbReference type="EMBL" id="JBDKXB010000005">
    <property type="protein sequence ID" value="MEY6431882.1"/>
    <property type="molecule type" value="Genomic_DNA"/>
</dbReference>
<evidence type="ECO:0000256" key="2">
    <source>
        <dbReference type="SAM" id="MobiDB-lite"/>
    </source>
</evidence>
<dbReference type="InterPro" id="IPR049730">
    <property type="entry name" value="SNF2/RAD54-like_C"/>
</dbReference>
<accession>A0ABV4BBL9</accession>
<organism evidence="4 5">
    <name type="scientific">Thioalkalicoccus limnaeus</name>
    <dbReference type="NCBI Taxonomy" id="120681"/>
    <lineage>
        <taxon>Bacteria</taxon>
        <taxon>Pseudomonadati</taxon>
        <taxon>Pseudomonadota</taxon>
        <taxon>Gammaproteobacteria</taxon>
        <taxon>Chromatiales</taxon>
        <taxon>Chromatiaceae</taxon>
        <taxon>Thioalkalicoccus</taxon>
    </lineage>
</organism>
<dbReference type="Gene3D" id="3.40.50.300">
    <property type="entry name" value="P-loop containing nucleotide triphosphate hydrolases"/>
    <property type="match status" value="1"/>
</dbReference>